<dbReference type="InterPro" id="IPR011701">
    <property type="entry name" value="MFS"/>
</dbReference>
<keyword evidence="6 7" id="KW-0472">Membrane</keyword>
<keyword evidence="5 7" id="KW-1133">Transmembrane helix</keyword>
<feature type="transmembrane region" description="Helical" evidence="7">
    <location>
        <begin position="12"/>
        <end position="37"/>
    </location>
</feature>
<feature type="transmembrane region" description="Helical" evidence="7">
    <location>
        <begin position="335"/>
        <end position="358"/>
    </location>
</feature>
<feature type="transmembrane region" description="Helical" evidence="7">
    <location>
        <begin position="81"/>
        <end position="101"/>
    </location>
</feature>
<evidence type="ECO:0000256" key="3">
    <source>
        <dbReference type="ARBA" id="ARBA00022475"/>
    </source>
</evidence>
<dbReference type="PANTHER" id="PTHR23517:SF3">
    <property type="entry name" value="INTEGRAL MEMBRANE TRANSPORT PROTEIN"/>
    <property type="match status" value="1"/>
</dbReference>
<comment type="subcellular location">
    <subcellularLocation>
        <location evidence="1">Cell membrane</location>
        <topology evidence="1">Multi-pass membrane protein</topology>
    </subcellularLocation>
</comment>
<dbReference type="Gene3D" id="1.20.1250.20">
    <property type="entry name" value="MFS general substrate transporter like domains"/>
    <property type="match status" value="1"/>
</dbReference>
<keyword evidence="9" id="KW-1185">Reference proteome</keyword>
<protein>
    <recommendedName>
        <fullName evidence="10">Transporter, major facilitator family protein</fullName>
    </recommendedName>
</protein>
<dbReference type="Pfam" id="PF07690">
    <property type="entry name" value="MFS_1"/>
    <property type="match status" value="1"/>
</dbReference>
<dbReference type="Proteomes" id="UP001628156">
    <property type="component" value="Unassembled WGS sequence"/>
</dbReference>
<comment type="caution">
    <text evidence="8">The sequence shown here is derived from an EMBL/GenBank/DDBJ whole genome shotgun (WGS) entry which is preliminary data.</text>
</comment>
<evidence type="ECO:0000313" key="9">
    <source>
        <dbReference type="Proteomes" id="UP001628156"/>
    </source>
</evidence>
<proteinExistence type="predicted"/>
<evidence type="ECO:0000256" key="1">
    <source>
        <dbReference type="ARBA" id="ARBA00004651"/>
    </source>
</evidence>
<evidence type="ECO:0000256" key="2">
    <source>
        <dbReference type="ARBA" id="ARBA00022448"/>
    </source>
</evidence>
<evidence type="ECO:0008006" key="10">
    <source>
        <dbReference type="Google" id="ProtNLM"/>
    </source>
</evidence>
<evidence type="ECO:0000256" key="5">
    <source>
        <dbReference type="ARBA" id="ARBA00022989"/>
    </source>
</evidence>
<sequence length="507" mass="56518">MIEPSLQSKLRHIYNLTTLYACGFCLSFSAYCFWLIIPILMRDIGASPFEIGFVGAVAFGAQGIFAPICGKLSDKIPAETLAIFGSLLHCLTCLIIGLLYIHVTSVLPLYFILIIQSAGFALFWSPTESMVGNEAFPGHESKNIGHFFMFCSGGKAIGFFSAGSLKALIGTTGTLYVSCLIGFIPFFVMTRFPLVNNIKTKENVKDIEIELETSANVTAQKEIENQSTNMIQEELNSSKEEVISEISNNQINEGAIINDSSKILDEEKEEGINIKDIKTIQFLSKRPTHYFLYYINDIILHLVIYGTVGIIQNQYVNLASDKQTHLPGFSDNSDVYVGILLFVINIAQLVAFFILGLFKAWQFKITLNIISLLISMICLTGFLFINNGYILCIFGIIFGFIAGFDLEENMFYSLNASEKEKGKYMGISECSSCLSYSLSPLIAGVLSTLLTTEWCIYSSMIFVLIGLIGCGTTQAYVKWIEYKEKKMIEKETGKTNQQLKKEFKLLN</sequence>
<feature type="transmembrane region" description="Helical" evidence="7">
    <location>
        <begin position="175"/>
        <end position="194"/>
    </location>
</feature>
<dbReference type="EMBL" id="BAAFRS010000319">
    <property type="protein sequence ID" value="GAB1227099.1"/>
    <property type="molecule type" value="Genomic_DNA"/>
</dbReference>
<accession>A0ABQ0DW82</accession>
<organism evidence="8 9">
    <name type="scientific">Entamoeba nuttalli</name>
    <dbReference type="NCBI Taxonomy" id="412467"/>
    <lineage>
        <taxon>Eukaryota</taxon>
        <taxon>Amoebozoa</taxon>
        <taxon>Evosea</taxon>
        <taxon>Archamoebae</taxon>
        <taxon>Mastigamoebida</taxon>
        <taxon>Entamoebidae</taxon>
        <taxon>Entamoeba</taxon>
    </lineage>
</organism>
<dbReference type="PANTHER" id="PTHR23517">
    <property type="entry name" value="RESISTANCE PROTEIN MDTM, PUTATIVE-RELATED-RELATED"/>
    <property type="match status" value="1"/>
</dbReference>
<evidence type="ECO:0000256" key="6">
    <source>
        <dbReference type="ARBA" id="ARBA00023136"/>
    </source>
</evidence>
<feature type="transmembrane region" description="Helical" evidence="7">
    <location>
        <begin position="365"/>
        <end position="382"/>
    </location>
</feature>
<keyword evidence="4 7" id="KW-0812">Transmembrane</keyword>
<dbReference type="InterPro" id="IPR036259">
    <property type="entry name" value="MFS_trans_sf"/>
</dbReference>
<evidence type="ECO:0000256" key="4">
    <source>
        <dbReference type="ARBA" id="ARBA00022692"/>
    </source>
</evidence>
<reference evidence="8 9" key="1">
    <citation type="journal article" date="2019" name="PLoS Negl. Trop. Dis.">
        <title>Whole genome sequencing of Entamoeba nuttalli reveals mammalian host-related molecular signatures and a novel octapeptide-repeat surface protein.</title>
        <authorList>
            <person name="Tanaka M."/>
            <person name="Makiuchi T."/>
            <person name="Komiyama T."/>
            <person name="Shiina T."/>
            <person name="Osaki K."/>
            <person name="Tachibana H."/>
        </authorList>
    </citation>
    <scope>NUCLEOTIDE SEQUENCE [LARGE SCALE GENOMIC DNA]</scope>
    <source>
        <strain evidence="8 9">P19-061405</strain>
    </source>
</reference>
<dbReference type="InterPro" id="IPR050171">
    <property type="entry name" value="MFS_Transporters"/>
</dbReference>
<keyword evidence="2" id="KW-0813">Transport</keyword>
<gene>
    <name evidence="8" type="ORF">ENUP19_0319G0015</name>
</gene>
<feature type="transmembrane region" description="Helical" evidence="7">
    <location>
        <begin position="107"/>
        <end position="126"/>
    </location>
</feature>
<feature type="transmembrane region" description="Helical" evidence="7">
    <location>
        <begin position="49"/>
        <end position="69"/>
    </location>
</feature>
<keyword evidence="3" id="KW-1003">Cell membrane</keyword>
<evidence type="ECO:0000313" key="8">
    <source>
        <dbReference type="EMBL" id="GAB1227099.1"/>
    </source>
</evidence>
<name>A0ABQ0DW82_9EUKA</name>
<feature type="transmembrane region" description="Helical" evidence="7">
    <location>
        <begin position="456"/>
        <end position="477"/>
    </location>
</feature>
<dbReference type="SUPFAM" id="SSF103473">
    <property type="entry name" value="MFS general substrate transporter"/>
    <property type="match status" value="1"/>
</dbReference>
<evidence type="ECO:0000256" key="7">
    <source>
        <dbReference type="SAM" id="Phobius"/>
    </source>
</evidence>
<feature type="transmembrane region" description="Helical" evidence="7">
    <location>
        <begin position="291"/>
        <end position="315"/>
    </location>
</feature>